<organism evidence="2 3">
    <name type="scientific">Pomacea canaliculata</name>
    <name type="common">Golden apple snail</name>
    <dbReference type="NCBI Taxonomy" id="400727"/>
    <lineage>
        <taxon>Eukaryota</taxon>
        <taxon>Metazoa</taxon>
        <taxon>Spiralia</taxon>
        <taxon>Lophotrochozoa</taxon>
        <taxon>Mollusca</taxon>
        <taxon>Gastropoda</taxon>
        <taxon>Caenogastropoda</taxon>
        <taxon>Architaenioglossa</taxon>
        <taxon>Ampullarioidea</taxon>
        <taxon>Ampullariidae</taxon>
        <taxon>Pomacea</taxon>
    </lineage>
</organism>
<dbReference type="EMBL" id="PZQS01000010">
    <property type="protein sequence ID" value="PVD23733.1"/>
    <property type="molecule type" value="Genomic_DNA"/>
</dbReference>
<reference evidence="2 3" key="1">
    <citation type="submission" date="2018-04" db="EMBL/GenBank/DDBJ databases">
        <title>The genome of golden apple snail Pomacea canaliculata provides insight into stress tolerance and invasive adaptation.</title>
        <authorList>
            <person name="Liu C."/>
            <person name="Liu B."/>
            <person name="Ren Y."/>
            <person name="Zhang Y."/>
            <person name="Wang H."/>
            <person name="Li S."/>
            <person name="Jiang F."/>
            <person name="Yin L."/>
            <person name="Zhang G."/>
            <person name="Qian W."/>
            <person name="Fan W."/>
        </authorList>
    </citation>
    <scope>NUCLEOTIDE SEQUENCE [LARGE SCALE GENOMIC DNA]</scope>
    <source>
        <strain evidence="2">SZHN2017</strain>
        <tissue evidence="2">Muscle</tissue>
    </source>
</reference>
<feature type="compositionally biased region" description="Basic and acidic residues" evidence="1">
    <location>
        <begin position="1"/>
        <end position="19"/>
    </location>
</feature>
<evidence type="ECO:0000313" key="2">
    <source>
        <dbReference type="EMBL" id="PVD23733.1"/>
    </source>
</evidence>
<proteinExistence type="predicted"/>
<evidence type="ECO:0000313" key="3">
    <source>
        <dbReference type="Proteomes" id="UP000245119"/>
    </source>
</evidence>
<name>A0A2T7NRG3_POMCA</name>
<evidence type="ECO:0000256" key="1">
    <source>
        <dbReference type="SAM" id="MobiDB-lite"/>
    </source>
</evidence>
<dbReference type="Proteomes" id="UP000245119">
    <property type="component" value="Linkage Group LG10"/>
</dbReference>
<protein>
    <submittedName>
        <fullName evidence="2">Uncharacterized protein</fullName>
    </submittedName>
</protein>
<accession>A0A2T7NRG3</accession>
<gene>
    <name evidence="2" type="ORF">C0Q70_17006</name>
</gene>
<dbReference type="AlphaFoldDB" id="A0A2T7NRG3"/>
<feature type="region of interest" description="Disordered" evidence="1">
    <location>
        <begin position="1"/>
        <end position="20"/>
    </location>
</feature>
<comment type="caution">
    <text evidence="2">The sequence shown here is derived from an EMBL/GenBank/DDBJ whole genome shotgun (WGS) entry which is preliminary data.</text>
</comment>
<keyword evidence="3" id="KW-1185">Reference proteome</keyword>
<sequence length="60" mass="6541">MHERAWEKRNGEDSVRAPREQSPAVAIIVGPSVLVCLKFKCAERLAGLYWCKPALAGSGS</sequence>